<evidence type="ECO:0000313" key="1">
    <source>
        <dbReference type="EMBL" id="CAX73710.1"/>
    </source>
</evidence>
<protein>
    <submittedName>
        <fullName evidence="1">Hypotheticial protein</fullName>
    </submittedName>
</protein>
<dbReference type="EMBL" id="FN317981">
    <property type="protein sequence ID" value="CAX73710.1"/>
    <property type="molecule type" value="mRNA"/>
</dbReference>
<sequence length="333" mass="37462">MRNGQGKEVASTHVMIKKYVKLDPDDEFNSTILIKRHEEQLNNKHKPSKWCRLHVTNDELWLSGAYWWPNSILNGIHLSEINCLVTFYSTPSILALGIASRLYQSDKEYVILRTKSGTDREQLVKTLTTLCGNRCKQSQKKFNVPIIGPSIDVVDIILSPDLKQSVDLGKSKEIIHEPSIYSTSCNNSETFIKETAIKVERSISPVHISTVTATHDNPITTTTTTTTTTTGTSTNVDDNIFNVDNYGVSTESHTVGGPFTISPSQKPYQAVQWMSNENLKPYRLKRFMAPYSEGLESGLNPKDLIHVRYHPKHGNIITQDGSIYLYCVNCPTE</sequence>
<organism evidence="1">
    <name type="scientific">Schistosoma japonicum</name>
    <name type="common">Blood fluke</name>
    <dbReference type="NCBI Taxonomy" id="6182"/>
    <lineage>
        <taxon>Eukaryota</taxon>
        <taxon>Metazoa</taxon>
        <taxon>Spiralia</taxon>
        <taxon>Lophotrochozoa</taxon>
        <taxon>Platyhelminthes</taxon>
        <taxon>Trematoda</taxon>
        <taxon>Digenea</taxon>
        <taxon>Strigeidida</taxon>
        <taxon>Schistosomatoidea</taxon>
        <taxon>Schistosomatidae</taxon>
        <taxon>Schistosoma</taxon>
    </lineage>
</organism>
<dbReference type="AlphaFoldDB" id="C1LG82"/>
<reference evidence="1" key="2">
    <citation type="submission" date="2009-03" db="EMBL/GenBank/DDBJ databases">
        <authorList>
            <person name="Gang L."/>
        </authorList>
    </citation>
    <scope>NUCLEOTIDE SEQUENCE</scope>
    <source>
        <strain evidence="1">Anhui</strain>
    </source>
</reference>
<reference evidence="1" key="1">
    <citation type="journal article" date="2009" name="Nature">
        <title>The Schistosoma japonicum genome reveals features of host-parasite interplay.</title>
        <authorList>
            <person name="Liu F."/>
            <person name="Zhou Y."/>
            <person name="Wang Z.Q."/>
            <person name="Lu G."/>
            <person name="Zheng H."/>
            <person name="Brindley P.J."/>
            <person name="McManus D.P."/>
            <person name="Blair D."/>
            <person name="Zhang Q.H."/>
            <person name="Zhong Y."/>
            <person name="Wang S."/>
            <person name="Han Z.G."/>
            <person name="Chen Z."/>
        </authorList>
    </citation>
    <scope>NUCLEOTIDE SEQUENCE</scope>
    <source>
        <strain evidence="1">Anhui</strain>
    </source>
</reference>
<accession>C1LG82</accession>
<name>C1LG82_SCHJA</name>
<proteinExistence type="evidence at transcript level"/>